<keyword evidence="3" id="KW-1185">Reference proteome</keyword>
<dbReference type="RefSeq" id="WP_196201863.1">
    <property type="nucleotide sequence ID" value="NZ_JADPUN010000148.1"/>
</dbReference>
<evidence type="ECO:0000313" key="3">
    <source>
        <dbReference type="Proteomes" id="UP000638560"/>
    </source>
</evidence>
<sequence>MGVFWWAGGAGYPFGRNDVTGPDYSALLTGMERGTGGPVVVGFGAAALVVAVRLDTRDQRPRRRGLVISGGVGVVLTLVCVVLDGRMIMLLPPLGLVPINWLRADWPTLFQAVVALGATLFILAGVAYAARTRDRGSEAARRRERVSSGWIRVGRVATFVAMLCPLPYAVIRLAWSRGWALGAPEPFVASLLRNQPENVYIEPILASFALGGVVLTSGLLRPWGRVFPRWIPVLRGLTVPMWFPLLLGGCAVVGIFGFGRGQLLGQLGVHLPGQLDTFQLWGQSISDPAYWGAGGLGWFFFPLWSISLAVALTGYYFGRVAPAAAEDRAARRRRW</sequence>
<keyword evidence="1" id="KW-1133">Transmembrane helix</keyword>
<feature type="transmembrane region" description="Helical" evidence="1">
    <location>
        <begin position="150"/>
        <end position="171"/>
    </location>
</feature>
<evidence type="ECO:0000313" key="2">
    <source>
        <dbReference type="EMBL" id="MBF9130288.1"/>
    </source>
</evidence>
<dbReference type="EMBL" id="JADPUN010000148">
    <property type="protein sequence ID" value="MBF9130288.1"/>
    <property type="molecule type" value="Genomic_DNA"/>
</dbReference>
<protein>
    <submittedName>
        <fullName evidence="2">Uncharacterized protein</fullName>
    </submittedName>
</protein>
<accession>A0ABS0GVR1</accession>
<feature type="transmembrane region" description="Helical" evidence="1">
    <location>
        <begin position="66"/>
        <end position="89"/>
    </location>
</feature>
<keyword evidence="1" id="KW-0812">Transmembrane</keyword>
<organism evidence="2 3">
    <name type="scientific">Plantactinospora alkalitolerans</name>
    <dbReference type="NCBI Taxonomy" id="2789879"/>
    <lineage>
        <taxon>Bacteria</taxon>
        <taxon>Bacillati</taxon>
        <taxon>Actinomycetota</taxon>
        <taxon>Actinomycetes</taxon>
        <taxon>Micromonosporales</taxon>
        <taxon>Micromonosporaceae</taxon>
        <taxon>Plantactinospora</taxon>
    </lineage>
</organism>
<evidence type="ECO:0000256" key="1">
    <source>
        <dbReference type="SAM" id="Phobius"/>
    </source>
</evidence>
<dbReference type="Proteomes" id="UP000638560">
    <property type="component" value="Unassembled WGS sequence"/>
</dbReference>
<proteinExistence type="predicted"/>
<feature type="transmembrane region" description="Helical" evidence="1">
    <location>
        <begin position="35"/>
        <end position="54"/>
    </location>
</feature>
<feature type="transmembrane region" description="Helical" evidence="1">
    <location>
        <begin position="200"/>
        <end position="220"/>
    </location>
</feature>
<feature type="transmembrane region" description="Helical" evidence="1">
    <location>
        <begin position="296"/>
        <end position="318"/>
    </location>
</feature>
<reference evidence="2 3" key="1">
    <citation type="submission" date="2020-11" db="EMBL/GenBank/DDBJ databases">
        <title>A novel isolate from a Black sea contaminated sediment with potential to produce alkanes: Plantactinospora alkalitolerans sp. nov.</title>
        <authorList>
            <person name="Carro L."/>
            <person name="Veyisoglu A."/>
            <person name="Guven K."/>
            <person name="Schumann P."/>
            <person name="Klenk H.-P."/>
            <person name="Sahin N."/>
        </authorList>
    </citation>
    <scope>NUCLEOTIDE SEQUENCE [LARGE SCALE GENOMIC DNA]</scope>
    <source>
        <strain evidence="2 3">S1510</strain>
    </source>
</reference>
<keyword evidence="1" id="KW-0472">Membrane</keyword>
<feature type="transmembrane region" description="Helical" evidence="1">
    <location>
        <begin position="109"/>
        <end position="130"/>
    </location>
</feature>
<feature type="transmembrane region" description="Helical" evidence="1">
    <location>
        <begin position="241"/>
        <end position="259"/>
    </location>
</feature>
<name>A0ABS0GVR1_9ACTN</name>
<gene>
    <name evidence="2" type="ORF">I0C86_15175</name>
</gene>
<comment type="caution">
    <text evidence="2">The sequence shown here is derived from an EMBL/GenBank/DDBJ whole genome shotgun (WGS) entry which is preliminary data.</text>
</comment>